<dbReference type="KEGG" id="ngv:CDO52_26370"/>
<dbReference type="OrthoDB" id="5644717at2"/>
<keyword evidence="3" id="KW-1185">Reference proteome</keyword>
<feature type="transmembrane region" description="Helical" evidence="1">
    <location>
        <begin position="41"/>
        <end position="62"/>
    </location>
</feature>
<dbReference type="Proteomes" id="UP000215005">
    <property type="component" value="Chromosome"/>
</dbReference>
<keyword evidence="1" id="KW-0812">Transmembrane</keyword>
<dbReference type="AlphaFoldDB" id="A0A223SCP7"/>
<reference evidence="2 3" key="1">
    <citation type="submission" date="2017-08" db="EMBL/GenBank/DDBJ databases">
        <title>The complete genome sequence of Nocardiopsis gilva YIM 90087.</title>
        <authorList>
            <person name="Yin M."/>
            <person name="Tang S."/>
        </authorList>
    </citation>
    <scope>NUCLEOTIDE SEQUENCE [LARGE SCALE GENOMIC DNA]</scope>
    <source>
        <strain evidence="2 3">YIM 90087</strain>
    </source>
</reference>
<keyword evidence="1" id="KW-1133">Transmembrane helix</keyword>
<feature type="transmembrane region" description="Helical" evidence="1">
    <location>
        <begin position="74"/>
        <end position="94"/>
    </location>
</feature>
<evidence type="ECO:0000313" key="3">
    <source>
        <dbReference type="Proteomes" id="UP000215005"/>
    </source>
</evidence>
<organism evidence="2 3">
    <name type="scientific">Nocardiopsis gilva YIM 90087</name>
    <dbReference type="NCBI Taxonomy" id="1235441"/>
    <lineage>
        <taxon>Bacteria</taxon>
        <taxon>Bacillati</taxon>
        <taxon>Actinomycetota</taxon>
        <taxon>Actinomycetes</taxon>
        <taxon>Streptosporangiales</taxon>
        <taxon>Nocardiopsidaceae</taxon>
        <taxon>Nocardiopsis</taxon>
    </lineage>
</organism>
<protein>
    <submittedName>
        <fullName evidence="2">Uncharacterized protein</fullName>
    </submittedName>
</protein>
<gene>
    <name evidence="2" type="ORF">CDO52_26370</name>
</gene>
<name>A0A223SCP7_9ACTN</name>
<sequence>MAPKLNSQAPSTARGGRDLEVDGMSTIAHARSHAVTHAWRGVLAGIGGGIIFGILMAMTGMLESVAMLVGSDNAVVGGVVHLIISAFFGLLFGLAMGAYSDKVWSLLGAGVVWGLILWVVGGLMIMPAWLGMEMFMFNEMAWMSLAGHLLFGIVLAGTMFALSKGDA</sequence>
<evidence type="ECO:0000256" key="1">
    <source>
        <dbReference type="SAM" id="Phobius"/>
    </source>
</evidence>
<accession>A0A223SCP7</accession>
<feature type="transmembrane region" description="Helical" evidence="1">
    <location>
        <begin position="141"/>
        <end position="162"/>
    </location>
</feature>
<proteinExistence type="predicted"/>
<keyword evidence="1" id="KW-0472">Membrane</keyword>
<feature type="transmembrane region" description="Helical" evidence="1">
    <location>
        <begin position="106"/>
        <end position="129"/>
    </location>
</feature>
<evidence type="ECO:0000313" key="2">
    <source>
        <dbReference type="EMBL" id="ASU85856.1"/>
    </source>
</evidence>
<dbReference type="EMBL" id="CP022753">
    <property type="protein sequence ID" value="ASU85856.1"/>
    <property type="molecule type" value="Genomic_DNA"/>
</dbReference>